<gene>
    <name evidence="1" type="ORF">MLD38_015312</name>
</gene>
<organism evidence="1 2">
    <name type="scientific">Melastoma candidum</name>
    <dbReference type="NCBI Taxonomy" id="119954"/>
    <lineage>
        <taxon>Eukaryota</taxon>
        <taxon>Viridiplantae</taxon>
        <taxon>Streptophyta</taxon>
        <taxon>Embryophyta</taxon>
        <taxon>Tracheophyta</taxon>
        <taxon>Spermatophyta</taxon>
        <taxon>Magnoliopsida</taxon>
        <taxon>eudicotyledons</taxon>
        <taxon>Gunneridae</taxon>
        <taxon>Pentapetalae</taxon>
        <taxon>rosids</taxon>
        <taxon>malvids</taxon>
        <taxon>Myrtales</taxon>
        <taxon>Melastomataceae</taxon>
        <taxon>Melastomatoideae</taxon>
        <taxon>Melastomateae</taxon>
        <taxon>Melastoma</taxon>
    </lineage>
</organism>
<proteinExistence type="predicted"/>
<comment type="caution">
    <text evidence="1">The sequence shown here is derived from an EMBL/GenBank/DDBJ whole genome shotgun (WGS) entry which is preliminary data.</text>
</comment>
<dbReference type="EMBL" id="CM042883">
    <property type="protein sequence ID" value="KAI4377732.1"/>
    <property type="molecule type" value="Genomic_DNA"/>
</dbReference>
<evidence type="ECO:0000313" key="2">
    <source>
        <dbReference type="Proteomes" id="UP001057402"/>
    </source>
</evidence>
<accession>A0ACB9RH27</accession>
<protein>
    <submittedName>
        <fullName evidence="1">Uncharacterized protein</fullName>
    </submittedName>
</protein>
<reference evidence="2" key="1">
    <citation type="journal article" date="2023" name="Front. Plant Sci.">
        <title>Chromosomal-level genome assembly of Melastoma candidum provides insights into trichome evolution.</title>
        <authorList>
            <person name="Zhong Y."/>
            <person name="Wu W."/>
            <person name="Sun C."/>
            <person name="Zou P."/>
            <person name="Liu Y."/>
            <person name="Dai S."/>
            <person name="Zhou R."/>
        </authorList>
    </citation>
    <scope>NUCLEOTIDE SEQUENCE [LARGE SCALE GENOMIC DNA]</scope>
</reference>
<dbReference type="Proteomes" id="UP001057402">
    <property type="component" value="Chromosome 4"/>
</dbReference>
<keyword evidence="2" id="KW-1185">Reference proteome</keyword>
<evidence type="ECO:0000313" key="1">
    <source>
        <dbReference type="EMBL" id="KAI4377732.1"/>
    </source>
</evidence>
<name>A0ACB9RH27_9MYRT</name>
<sequence length="246" mass="27656">MPESRDRLVREMDRAAGLTLCPIGFGSNVFQRPHPLETAIADGTVAITIRREDVIWLTRDLYSRHGGRNLWWMMRMPSKTARGTPAMMRGCSGSGLGANSLLPSWYPRTPLQDITTIARVYDGRRRRLSRLRDGHKDNDLIAQGSSNPNSSSDCASLEHKDDSLFMTPYPSGITNSCKQSVSKILVDVVKTNSGEDSDIITPQRKILNEIDTVREVVLEGIRQFSKTPLAKKAERERKVRVLMSMR</sequence>